<gene>
    <name evidence="1" type="ORF">S01H1_48457</name>
</gene>
<sequence length="94" mass="11015">TLVWDYAKSRGLVSDDMDWSKLDFFTSSNATILSERMSRSEILEICDKMEARRKKYLMIKDILAQIRHPYGNVLEPGLKARMKEFKKSLEGVKR</sequence>
<comment type="caution">
    <text evidence="1">The sequence shown here is derived from an EMBL/GenBank/DDBJ whole genome shotgun (WGS) entry which is preliminary data.</text>
</comment>
<dbReference type="AlphaFoldDB" id="X0WBE5"/>
<reference evidence="1" key="1">
    <citation type="journal article" date="2014" name="Front. Microbiol.">
        <title>High frequency of phylogenetically diverse reductive dehalogenase-homologous genes in deep subseafloor sedimentary metagenomes.</title>
        <authorList>
            <person name="Kawai M."/>
            <person name="Futagami T."/>
            <person name="Toyoda A."/>
            <person name="Takaki Y."/>
            <person name="Nishi S."/>
            <person name="Hori S."/>
            <person name="Arai W."/>
            <person name="Tsubouchi T."/>
            <person name="Morono Y."/>
            <person name="Uchiyama I."/>
            <person name="Ito T."/>
            <person name="Fujiyama A."/>
            <person name="Inagaki F."/>
            <person name="Takami H."/>
        </authorList>
    </citation>
    <scope>NUCLEOTIDE SEQUENCE</scope>
    <source>
        <strain evidence="1">Expedition CK06-06</strain>
    </source>
</reference>
<dbReference type="EMBL" id="BARS01031117">
    <property type="protein sequence ID" value="GAG27960.1"/>
    <property type="molecule type" value="Genomic_DNA"/>
</dbReference>
<proteinExistence type="predicted"/>
<name>X0WBE5_9ZZZZ</name>
<feature type="non-terminal residue" evidence="1">
    <location>
        <position position="1"/>
    </location>
</feature>
<evidence type="ECO:0000313" key="1">
    <source>
        <dbReference type="EMBL" id="GAG27960.1"/>
    </source>
</evidence>
<organism evidence="1">
    <name type="scientific">marine sediment metagenome</name>
    <dbReference type="NCBI Taxonomy" id="412755"/>
    <lineage>
        <taxon>unclassified sequences</taxon>
        <taxon>metagenomes</taxon>
        <taxon>ecological metagenomes</taxon>
    </lineage>
</organism>
<accession>X0WBE5</accession>
<protein>
    <submittedName>
        <fullName evidence="1">Uncharacterized protein</fullName>
    </submittedName>
</protein>